<keyword evidence="3" id="KW-1185">Reference proteome</keyword>
<dbReference type="AlphaFoldDB" id="A0A419RWB8"/>
<feature type="chain" id="PRO_5019526177" evidence="1">
    <location>
        <begin position="20"/>
        <end position="206"/>
    </location>
</feature>
<dbReference type="Proteomes" id="UP000285232">
    <property type="component" value="Unassembled WGS sequence"/>
</dbReference>
<feature type="signal peptide" evidence="1">
    <location>
        <begin position="1"/>
        <end position="19"/>
    </location>
</feature>
<comment type="caution">
    <text evidence="2">The sequence shown here is derived from an EMBL/GenBank/DDBJ whole genome shotgun (WGS) entry which is preliminary data.</text>
</comment>
<accession>A0A419RWB8</accession>
<name>A0A419RWB8_9SPHN</name>
<keyword evidence="1" id="KW-0732">Signal</keyword>
<dbReference type="EMBL" id="RAHX01000001">
    <property type="protein sequence ID" value="RJY10063.1"/>
    <property type="molecule type" value="Genomic_DNA"/>
</dbReference>
<dbReference type="RefSeq" id="WP_120049071.1">
    <property type="nucleotide sequence ID" value="NZ_RAHX01000001.1"/>
</dbReference>
<sequence>MRIASLALLASCLAPSAAAQDMPAPGIWTNMEDHYFAEEEGREQADWVSYEIAENGRWREVDAFGEPLGDWRPDSIPGLSRRDEDGWQIGQSELRRARPFQCWISIRKFAGNPDGSEAWTFQRGLSVFDQGGRIFVSGDGEAPDVTLRMRNVTWARGSSNRPSLVLYMHRDDPERAESYSWTSPDAALIGINLRWVQASCAPVGDR</sequence>
<dbReference type="OrthoDB" id="6378475at2"/>
<gene>
    <name evidence="2" type="ORF">D6201_12485</name>
</gene>
<organism evidence="2 3">
    <name type="scientific">Aurantiacibacter aquimixticola</name>
    <dbReference type="NCBI Taxonomy" id="1958945"/>
    <lineage>
        <taxon>Bacteria</taxon>
        <taxon>Pseudomonadati</taxon>
        <taxon>Pseudomonadota</taxon>
        <taxon>Alphaproteobacteria</taxon>
        <taxon>Sphingomonadales</taxon>
        <taxon>Erythrobacteraceae</taxon>
        <taxon>Aurantiacibacter</taxon>
    </lineage>
</organism>
<reference evidence="2 3" key="1">
    <citation type="journal article" date="2017" name="Int. J. Syst. Evol. Microbiol.">
        <title>Erythrobacter aquimixticola sp. nov., isolated from the junction between the ocean and a freshwater spring.</title>
        <authorList>
            <person name="Park S."/>
            <person name="Jung Y.T."/>
            <person name="Choi S.J."/>
            <person name="Yoon J.H."/>
        </authorList>
    </citation>
    <scope>NUCLEOTIDE SEQUENCE [LARGE SCALE GENOMIC DNA]</scope>
    <source>
        <strain evidence="2 3">JSSK-14</strain>
    </source>
</reference>
<evidence type="ECO:0000313" key="2">
    <source>
        <dbReference type="EMBL" id="RJY10063.1"/>
    </source>
</evidence>
<evidence type="ECO:0000313" key="3">
    <source>
        <dbReference type="Proteomes" id="UP000285232"/>
    </source>
</evidence>
<evidence type="ECO:0000256" key="1">
    <source>
        <dbReference type="SAM" id="SignalP"/>
    </source>
</evidence>
<protein>
    <submittedName>
        <fullName evidence="2">Uncharacterized protein</fullName>
    </submittedName>
</protein>
<proteinExistence type="predicted"/>